<name>A0AAV7Q1T3_PLEWA</name>
<dbReference type="Proteomes" id="UP001066276">
    <property type="component" value="Chromosome 6"/>
</dbReference>
<accession>A0AAV7Q1T3</accession>
<reference evidence="2" key="1">
    <citation type="journal article" date="2022" name="bioRxiv">
        <title>Sequencing and chromosome-scale assembly of the giantPleurodeles waltlgenome.</title>
        <authorList>
            <person name="Brown T."/>
            <person name="Elewa A."/>
            <person name="Iarovenko S."/>
            <person name="Subramanian E."/>
            <person name="Araus A.J."/>
            <person name="Petzold A."/>
            <person name="Susuki M."/>
            <person name="Suzuki K.-i.T."/>
            <person name="Hayashi T."/>
            <person name="Toyoda A."/>
            <person name="Oliveira C."/>
            <person name="Osipova E."/>
            <person name="Leigh N.D."/>
            <person name="Simon A."/>
            <person name="Yun M.H."/>
        </authorList>
    </citation>
    <scope>NUCLEOTIDE SEQUENCE</scope>
    <source>
        <strain evidence="2">20211129_DDA</strain>
        <tissue evidence="2">Liver</tissue>
    </source>
</reference>
<evidence type="ECO:0000256" key="1">
    <source>
        <dbReference type="SAM" id="MobiDB-lite"/>
    </source>
</evidence>
<dbReference type="EMBL" id="JANPWB010000010">
    <property type="protein sequence ID" value="KAJ1134174.1"/>
    <property type="molecule type" value="Genomic_DNA"/>
</dbReference>
<evidence type="ECO:0000313" key="3">
    <source>
        <dbReference type="Proteomes" id="UP001066276"/>
    </source>
</evidence>
<protein>
    <submittedName>
        <fullName evidence="2">Uncharacterized protein</fullName>
    </submittedName>
</protein>
<dbReference type="AlphaFoldDB" id="A0AAV7Q1T3"/>
<proteinExistence type="predicted"/>
<sequence length="147" mass="16079">MSRGYHSRRDAPGSTGRLWSPLSHAHKDAVRIASAGCSERRASWVPLWRDALVRGWMPRVPLRQAKMLQARICSGDHSAGTLRQALWQGSYDYLRFAPGQKERLRFPAAKLQIQGILNASAVPGKVLPSSSPSSGVPFSSQGVCNSL</sequence>
<gene>
    <name evidence="2" type="ORF">NDU88_000634</name>
</gene>
<keyword evidence="3" id="KW-1185">Reference proteome</keyword>
<comment type="caution">
    <text evidence="2">The sequence shown here is derived from an EMBL/GenBank/DDBJ whole genome shotgun (WGS) entry which is preliminary data.</text>
</comment>
<organism evidence="2 3">
    <name type="scientific">Pleurodeles waltl</name>
    <name type="common">Iberian ribbed newt</name>
    <dbReference type="NCBI Taxonomy" id="8319"/>
    <lineage>
        <taxon>Eukaryota</taxon>
        <taxon>Metazoa</taxon>
        <taxon>Chordata</taxon>
        <taxon>Craniata</taxon>
        <taxon>Vertebrata</taxon>
        <taxon>Euteleostomi</taxon>
        <taxon>Amphibia</taxon>
        <taxon>Batrachia</taxon>
        <taxon>Caudata</taxon>
        <taxon>Salamandroidea</taxon>
        <taxon>Salamandridae</taxon>
        <taxon>Pleurodelinae</taxon>
        <taxon>Pleurodeles</taxon>
    </lineage>
</organism>
<feature type="region of interest" description="Disordered" evidence="1">
    <location>
        <begin position="128"/>
        <end position="147"/>
    </location>
</feature>
<evidence type="ECO:0000313" key="2">
    <source>
        <dbReference type="EMBL" id="KAJ1134174.1"/>
    </source>
</evidence>